<reference evidence="3" key="1">
    <citation type="journal article" date="1997" name="Nucleic Acids Res.">
        <title>tRNAscan-SE: a program for improved detection of transfer RNA genes in genomic sequence.</title>
        <authorList>
            <person name="Lowe T.M."/>
            <person name="Eddy S.R."/>
        </authorList>
    </citation>
    <scope>NUCLEOTIDE SEQUENCE [LARGE SCALE GENOMIC DNA]</scope>
    <source>
        <strain evidence="3">r\B97-61/B2</strain>
    </source>
</reference>
<feature type="compositionally biased region" description="Basic residues" evidence="1">
    <location>
        <begin position="1"/>
        <end position="11"/>
    </location>
</feature>
<name>A0AB32W388_THECC</name>
<accession>A0AB32W388</accession>
<dbReference type="InterPro" id="IPR046879">
    <property type="entry name" value="KANL3/Tex30_Abhydrolase"/>
</dbReference>
<dbReference type="Proteomes" id="UP000694886">
    <property type="component" value="Chromosome 3"/>
</dbReference>
<feature type="compositionally biased region" description="Basic and acidic residues" evidence="1">
    <location>
        <begin position="12"/>
        <end position="22"/>
    </location>
</feature>
<dbReference type="PANTHER" id="PTHR13136">
    <property type="entry name" value="TESTIS DEVELOPMENT PROTEIN PRTD"/>
    <property type="match status" value="1"/>
</dbReference>
<dbReference type="AlphaFoldDB" id="A0AB32W388"/>
<dbReference type="RefSeq" id="XP_017973897.1">
    <property type="nucleotide sequence ID" value="XM_018118408.1"/>
</dbReference>
<organism evidence="3 4">
    <name type="scientific">Theobroma cacao</name>
    <name type="common">Cacao</name>
    <name type="synonym">Cocoa</name>
    <dbReference type="NCBI Taxonomy" id="3641"/>
    <lineage>
        <taxon>Eukaryota</taxon>
        <taxon>Viridiplantae</taxon>
        <taxon>Streptophyta</taxon>
        <taxon>Embryophyta</taxon>
        <taxon>Tracheophyta</taxon>
        <taxon>Spermatophyta</taxon>
        <taxon>Magnoliopsida</taxon>
        <taxon>eudicotyledons</taxon>
        <taxon>Gunneridae</taxon>
        <taxon>Pentapetalae</taxon>
        <taxon>rosids</taxon>
        <taxon>malvids</taxon>
        <taxon>Malvales</taxon>
        <taxon>Malvaceae</taxon>
        <taxon>Byttnerioideae</taxon>
        <taxon>Theobroma</taxon>
    </lineage>
</organism>
<dbReference type="Pfam" id="PF20408">
    <property type="entry name" value="Abhydrolase_11"/>
    <property type="match status" value="1"/>
</dbReference>
<protein>
    <submittedName>
        <fullName evidence="4">KAT8 regulatory NSL complex subunit 3 isoform X2</fullName>
    </submittedName>
</protein>
<evidence type="ECO:0000313" key="3">
    <source>
        <dbReference type="Proteomes" id="UP000694886"/>
    </source>
</evidence>
<dbReference type="InterPro" id="IPR029058">
    <property type="entry name" value="AB_hydrolase_fold"/>
</dbReference>
<gene>
    <name evidence="4" type="primary">LOC18606683</name>
</gene>
<sequence length="238" mass="25910">MASSRPSKRRRQDQTEDHHTDDTESPPESKLTLEKSSPVVVFAHGAGAPSSSDWMIRWTKMLKKALNAVEVVTFDYPYISGGKRRAPPKADKLVDFHSDIVKNAVSKYPGHPLILAGKSMGSSCMVAGREDIAASLIVCLGYPLKGMNGAVRDETLLQLTVPVMFVQGSKDGLCPLEKMEAVRKKMKAMSELHVIDGGDHSFKISKKHLQTKGSTQDEAEDAAVQATASFVSRSLTGR</sequence>
<evidence type="ECO:0000256" key="1">
    <source>
        <dbReference type="SAM" id="MobiDB-lite"/>
    </source>
</evidence>
<dbReference type="SUPFAM" id="SSF53474">
    <property type="entry name" value="alpha/beta-Hydrolases"/>
    <property type="match status" value="1"/>
</dbReference>
<dbReference type="Gramene" id="Tc03v2_t024730.1">
    <property type="protein sequence ID" value="Tc03v2_p024730.1"/>
    <property type="gene ID" value="Tc03v2_g024730"/>
</dbReference>
<reference evidence="4" key="2">
    <citation type="submission" date="2025-08" db="UniProtKB">
        <authorList>
            <consortium name="RefSeq"/>
        </authorList>
    </citation>
    <scope>IDENTIFICATION</scope>
</reference>
<dbReference type="InterPro" id="IPR026555">
    <property type="entry name" value="NSL3/Tex30"/>
</dbReference>
<evidence type="ECO:0000259" key="2">
    <source>
        <dbReference type="Pfam" id="PF20408"/>
    </source>
</evidence>
<evidence type="ECO:0000313" key="4">
    <source>
        <dbReference type="RefSeq" id="XP_017973897.1"/>
    </source>
</evidence>
<dbReference type="GeneID" id="18606683"/>
<dbReference type="PANTHER" id="PTHR13136:SF11">
    <property type="entry name" value="TESTIS-EXPRESSED PROTEIN 30"/>
    <property type="match status" value="1"/>
</dbReference>
<feature type="region of interest" description="Disordered" evidence="1">
    <location>
        <begin position="1"/>
        <end position="34"/>
    </location>
</feature>
<dbReference type="Gene3D" id="3.40.50.1820">
    <property type="entry name" value="alpha/beta hydrolase"/>
    <property type="match status" value="1"/>
</dbReference>
<dbReference type="FunFam" id="3.40.50.1820:FF:000207">
    <property type="entry name" value="Alpha/beta-Hydrolases superfamily protein"/>
    <property type="match status" value="1"/>
</dbReference>
<proteinExistence type="predicted"/>
<feature type="domain" description="KANL3/Tex30 alpha/beta hydrolase-like" evidence="2">
    <location>
        <begin position="38"/>
        <end position="231"/>
    </location>
</feature>